<sequence length="441" mass="49859">MAAKKTQIAVSELQIGMFVADLDRPWHQTPFPIQGFYIRSADDIRALQSFCRSVYIDRPLTRTEYEKMENSGKEELLFRLGSLSSGKSVEEHRLTLPPIKIRRPAKYERQSTLKHEVKEAEKLTHRVNQSLDRVFANVCLGQAPDIVETEEVAALMVESVIRNPDAMLWLSRVRRRDEYAYSHSVAASIWGLVFGRQLGLSRSYLKDLATGLLLSQVGKAKMPQELLQSAKFLDAAQYQRYKGYVEMSMAILKSDPTISPRVVSVVEYHRERHNGSGFPHGVTGDKIPLLAKIAGLVDHYQEMLEPRAGAEAMTSLQAVTALYHSRNIEFQEDLVEKFIQCVGIYPTGATVELSNREVGVVIQHNMERKLWPTVMVLLDEDKAPLRTAKVVDLMAFNIKQGNEDNYLHITHSLPSGAYGIDASRFQVTGANSRWSLRHFMG</sequence>
<feature type="domain" description="HD-GYP" evidence="1">
    <location>
        <begin position="158"/>
        <end position="354"/>
    </location>
</feature>
<dbReference type="SUPFAM" id="SSF109604">
    <property type="entry name" value="HD-domain/PDEase-like"/>
    <property type="match status" value="1"/>
</dbReference>
<dbReference type="PANTHER" id="PTHR43155">
    <property type="entry name" value="CYCLIC DI-GMP PHOSPHODIESTERASE PA4108-RELATED"/>
    <property type="match status" value="1"/>
</dbReference>
<dbReference type="KEGG" id="hch:HCH_04493"/>
<dbReference type="InterPro" id="IPR037522">
    <property type="entry name" value="HD_GYP_dom"/>
</dbReference>
<dbReference type="RefSeq" id="WP_011398263.1">
    <property type="nucleotide sequence ID" value="NC_007645.1"/>
</dbReference>
<gene>
    <name evidence="2" type="ordered locus">HCH_04493</name>
</gene>
<accession>Q2SDS8</accession>
<dbReference type="OrthoDB" id="9816273at2"/>
<organism evidence="2 3">
    <name type="scientific">Hahella chejuensis (strain KCTC 2396)</name>
    <dbReference type="NCBI Taxonomy" id="349521"/>
    <lineage>
        <taxon>Bacteria</taxon>
        <taxon>Pseudomonadati</taxon>
        <taxon>Pseudomonadota</taxon>
        <taxon>Gammaproteobacteria</taxon>
        <taxon>Oceanospirillales</taxon>
        <taxon>Hahellaceae</taxon>
        <taxon>Hahella</taxon>
    </lineage>
</organism>
<dbReference type="eggNOG" id="COG2206">
    <property type="taxonomic scope" value="Bacteria"/>
</dbReference>
<evidence type="ECO:0000259" key="1">
    <source>
        <dbReference type="PROSITE" id="PS51832"/>
    </source>
</evidence>
<dbReference type="Proteomes" id="UP000000238">
    <property type="component" value="Chromosome"/>
</dbReference>
<dbReference type="Pfam" id="PF11871">
    <property type="entry name" value="DUF3391"/>
    <property type="match status" value="1"/>
</dbReference>
<proteinExistence type="predicted"/>
<evidence type="ECO:0000313" key="2">
    <source>
        <dbReference type="EMBL" id="ABC31196.1"/>
    </source>
</evidence>
<reference evidence="2 3" key="1">
    <citation type="journal article" date="2005" name="Nucleic Acids Res.">
        <title>Genomic blueprint of Hahella chejuensis, a marine microbe producing an algicidal agent.</title>
        <authorList>
            <person name="Jeong H."/>
            <person name="Yim J.H."/>
            <person name="Lee C."/>
            <person name="Choi S.-H."/>
            <person name="Park Y.K."/>
            <person name="Yoon S.H."/>
            <person name="Hur C.-G."/>
            <person name="Kang H.-Y."/>
            <person name="Kim D."/>
            <person name="Lee H.H."/>
            <person name="Park K.H."/>
            <person name="Park S.-H."/>
            <person name="Park H.-S."/>
            <person name="Lee H.K."/>
            <person name="Oh T.K."/>
            <person name="Kim J.F."/>
        </authorList>
    </citation>
    <scope>NUCLEOTIDE SEQUENCE [LARGE SCALE GENOMIC DNA]</scope>
    <source>
        <strain evidence="2 3">KCTC 2396</strain>
    </source>
</reference>
<dbReference type="Gene3D" id="1.10.3210.10">
    <property type="entry name" value="Hypothetical protein af1432"/>
    <property type="match status" value="1"/>
</dbReference>
<dbReference type="PANTHER" id="PTHR43155:SF2">
    <property type="entry name" value="CYCLIC DI-GMP PHOSPHODIESTERASE PA4108"/>
    <property type="match status" value="1"/>
</dbReference>
<name>Q2SDS8_HAHCH</name>
<dbReference type="Pfam" id="PF13487">
    <property type="entry name" value="HD_5"/>
    <property type="match status" value="1"/>
</dbReference>
<evidence type="ECO:0000313" key="3">
    <source>
        <dbReference type="Proteomes" id="UP000000238"/>
    </source>
</evidence>
<dbReference type="InterPro" id="IPR021812">
    <property type="entry name" value="DUF3391"/>
</dbReference>
<dbReference type="EMBL" id="CP000155">
    <property type="protein sequence ID" value="ABC31196.1"/>
    <property type="molecule type" value="Genomic_DNA"/>
</dbReference>
<dbReference type="AlphaFoldDB" id="Q2SDS8"/>
<dbReference type="HOGENOM" id="CLU_000445_92_1_6"/>
<dbReference type="STRING" id="349521.HCH_04493"/>
<keyword evidence="3" id="KW-1185">Reference proteome</keyword>
<dbReference type="PROSITE" id="PS51832">
    <property type="entry name" value="HD_GYP"/>
    <property type="match status" value="1"/>
</dbReference>
<protein>
    <submittedName>
        <fullName evidence="2">HD-GYP domain</fullName>
    </submittedName>
</protein>